<evidence type="ECO:0000256" key="4">
    <source>
        <dbReference type="ARBA" id="ARBA00022989"/>
    </source>
</evidence>
<reference evidence="6 7" key="1">
    <citation type="submission" date="2024-02" db="EMBL/GenBank/DDBJ databases">
        <title>De novo assembly and annotation of 12 fungi associated with fruit tree decline syndrome in Ontario, Canada.</title>
        <authorList>
            <person name="Sulman M."/>
            <person name="Ellouze W."/>
            <person name="Ilyukhin E."/>
        </authorList>
    </citation>
    <scope>NUCLEOTIDE SEQUENCE [LARGE SCALE GENOMIC DNA]</scope>
    <source>
        <strain evidence="6 7">M42-189</strain>
    </source>
</reference>
<sequence length="106" mass="11939">MSPTALHEGKDGRPMQADYISKNQNEEAIASNVSHEDREINITTQKLLWKLDTRILPLFILLVLCSFLDRTNVGNAKLYHIEADLGMTNAQFNQGLTAFYPLYIAG</sequence>
<keyword evidence="5" id="KW-0472">Membrane</keyword>
<dbReference type="Proteomes" id="UP001521785">
    <property type="component" value="Unassembled WGS sequence"/>
</dbReference>
<dbReference type="PANTHER" id="PTHR43791:SF67">
    <property type="entry name" value="TRANSPORTER, PUTATIVE (AFU_ORTHOLOGUE AFUA_3G04010)-RELATED"/>
    <property type="match status" value="1"/>
</dbReference>
<dbReference type="InterPro" id="IPR036259">
    <property type="entry name" value="MFS_trans_sf"/>
</dbReference>
<evidence type="ECO:0000256" key="1">
    <source>
        <dbReference type="ARBA" id="ARBA00004141"/>
    </source>
</evidence>
<dbReference type="SUPFAM" id="SSF103473">
    <property type="entry name" value="MFS general substrate transporter"/>
    <property type="match status" value="1"/>
</dbReference>
<evidence type="ECO:0000313" key="7">
    <source>
        <dbReference type="Proteomes" id="UP001521785"/>
    </source>
</evidence>
<evidence type="ECO:0000256" key="2">
    <source>
        <dbReference type="ARBA" id="ARBA00022448"/>
    </source>
</evidence>
<evidence type="ECO:0000313" key="6">
    <source>
        <dbReference type="EMBL" id="KAL1607875.1"/>
    </source>
</evidence>
<evidence type="ECO:0000256" key="5">
    <source>
        <dbReference type="ARBA" id="ARBA00023136"/>
    </source>
</evidence>
<keyword evidence="2" id="KW-0813">Transport</keyword>
<keyword evidence="4" id="KW-1133">Transmembrane helix</keyword>
<keyword evidence="7" id="KW-1185">Reference proteome</keyword>
<keyword evidence="3" id="KW-0812">Transmembrane</keyword>
<dbReference type="EMBL" id="JAKJXO020000003">
    <property type="protein sequence ID" value="KAL1607875.1"/>
    <property type="molecule type" value="Genomic_DNA"/>
</dbReference>
<gene>
    <name evidence="6" type="ORF">SLS60_002813</name>
</gene>
<accession>A0ABR3RTZ9</accession>
<name>A0ABR3RTZ9_9PLEO</name>
<protein>
    <recommendedName>
        <fullName evidence="8">Major facilitator superfamily (MFS) profile domain-containing protein</fullName>
    </recommendedName>
</protein>
<comment type="subcellular location">
    <subcellularLocation>
        <location evidence="1">Membrane</location>
        <topology evidence="1">Multi-pass membrane protein</topology>
    </subcellularLocation>
</comment>
<organism evidence="6 7">
    <name type="scientific">Paraconiothyrium brasiliense</name>
    <dbReference type="NCBI Taxonomy" id="300254"/>
    <lineage>
        <taxon>Eukaryota</taxon>
        <taxon>Fungi</taxon>
        <taxon>Dikarya</taxon>
        <taxon>Ascomycota</taxon>
        <taxon>Pezizomycotina</taxon>
        <taxon>Dothideomycetes</taxon>
        <taxon>Pleosporomycetidae</taxon>
        <taxon>Pleosporales</taxon>
        <taxon>Massarineae</taxon>
        <taxon>Didymosphaeriaceae</taxon>
        <taxon>Paraconiothyrium</taxon>
    </lineage>
</organism>
<proteinExistence type="predicted"/>
<dbReference type="PANTHER" id="PTHR43791">
    <property type="entry name" value="PERMEASE-RELATED"/>
    <property type="match status" value="1"/>
</dbReference>
<dbReference type="Gene3D" id="1.20.1250.20">
    <property type="entry name" value="MFS general substrate transporter like domains"/>
    <property type="match status" value="1"/>
</dbReference>
<evidence type="ECO:0000256" key="3">
    <source>
        <dbReference type="ARBA" id="ARBA00022692"/>
    </source>
</evidence>
<comment type="caution">
    <text evidence="6">The sequence shown here is derived from an EMBL/GenBank/DDBJ whole genome shotgun (WGS) entry which is preliminary data.</text>
</comment>
<evidence type="ECO:0008006" key="8">
    <source>
        <dbReference type="Google" id="ProtNLM"/>
    </source>
</evidence>